<gene>
    <name evidence="2" type="ORF">OIU79_014955</name>
</gene>
<protein>
    <submittedName>
        <fullName evidence="2">C2H2-LIKE ZINC FINGER PROTEIN</fullName>
    </submittedName>
</protein>
<dbReference type="AlphaFoldDB" id="A0A9Q0PAL0"/>
<dbReference type="EMBL" id="JAPFFK010000019">
    <property type="protein sequence ID" value="KAJ6684746.1"/>
    <property type="molecule type" value="Genomic_DNA"/>
</dbReference>
<proteinExistence type="predicted"/>
<feature type="region of interest" description="Disordered" evidence="1">
    <location>
        <begin position="119"/>
        <end position="140"/>
    </location>
</feature>
<dbReference type="Proteomes" id="UP001151532">
    <property type="component" value="Chromosome 2"/>
</dbReference>
<reference evidence="2" key="1">
    <citation type="submission" date="2022-11" db="EMBL/GenBank/DDBJ databases">
        <authorList>
            <person name="Hyden B.L."/>
            <person name="Feng K."/>
            <person name="Yates T."/>
            <person name="Jawdy S."/>
            <person name="Smart L.B."/>
            <person name="Muchero W."/>
        </authorList>
    </citation>
    <scope>NUCLEOTIDE SEQUENCE</scope>
    <source>
        <tissue evidence="2">Shoot tip</tissue>
    </source>
</reference>
<organism evidence="2 3">
    <name type="scientific">Salix purpurea</name>
    <name type="common">Purple osier willow</name>
    <dbReference type="NCBI Taxonomy" id="77065"/>
    <lineage>
        <taxon>Eukaryota</taxon>
        <taxon>Viridiplantae</taxon>
        <taxon>Streptophyta</taxon>
        <taxon>Embryophyta</taxon>
        <taxon>Tracheophyta</taxon>
        <taxon>Spermatophyta</taxon>
        <taxon>Magnoliopsida</taxon>
        <taxon>eudicotyledons</taxon>
        <taxon>Gunneridae</taxon>
        <taxon>Pentapetalae</taxon>
        <taxon>rosids</taxon>
        <taxon>fabids</taxon>
        <taxon>Malpighiales</taxon>
        <taxon>Salicaceae</taxon>
        <taxon>Saliceae</taxon>
        <taxon>Salix</taxon>
    </lineage>
</organism>
<comment type="caution">
    <text evidence="2">The sequence shown here is derived from an EMBL/GenBank/DDBJ whole genome shotgun (WGS) entry which is preliminary data.</text>
</comment>
<feature type="region of interest" description="Disordered" evidence="1">
    <location>
        <begin position="48"/>
        <end position="80"/>
    </location>
</feature>
<name>A0A9Q0PAL0_SALPP</name>
<dbReference type="OrthoDB" id="10460700at2759"/>
<evidence type="ECO:0000313" key="3">
    <source>
        <dbReference type="Proteomes" id="UP001151532"/>
    </source>
</evidence>
<evidence type="ECO:0000313" key="2">
    <source>
        <dbReference type="EMBL" id="KAJ6684746.1"/>
    </source>
</evidence>
<keyword evidence="3" id="KW-1185">Reference proteome</keyword>
<sequence>MASGWVKSLQSKSRASDDVFNPDSKHLLPSSSCRKTSSKIIKDVIIETKTQHHPINQNQQKLKPEHVSTTPSLSRSTRNSDLVFPAVAELPEGHPSRDYPSHELPCFLIIYKIFNSPETETESTENRPNQDQHALVALGD</sequence>
<reference evidence="2" key="2">
    <citation type="journal article" date="2023" name="Int. J. Mol. Sci.">
        <title>De Novo Assembly and Annotation of 11 Diverse Shrub Willow (Salix) Genomes Reveals Novel Gene Organization in Sex-Linked Regions.</title>
        <authorList>
            <person name="Hyden B."/>
            <person name="Feng K."/>
            <person name="Yates T.B."/>
            <person name="Jawdy S."/>
            <person name="Cereghino C."/>
            <person name="Smart L.B."/>
            <person name="Muchero W."/>
        </authorList>
    </citation>
    <scope>NUCLEOTIDE SEQUENCE</scope>
    <source>
        <tissue evidence="2">Shoot tip</tissue>
    </source>
</reference>
<feature type="region of interest" description="Disordered" evidence="1">
    <location>
        <begin position="1"/>
        <end position="35"/>
    </location>
</feature>
<evidence type="ECO:0000256" key="1">
    <source>
        <dbReference type="SAM" id="MobiDB-lite"/>
    </source>
</evidence>
<accession>A0A9Q0PAL0</accession>
<feature type="compositionally biased region" description="Polar residues" evidence="1">
    <location>
        <begin position="53"/>
        <end position="80"/>
    </location>
</feature>